<proteinExistence type="predicted"/>
<gene>
    <name evidence="7" type="ORF">HNR40_007941</name>
</gene>
<evidence type="ECO:0000313" key="7">
    <source>
        <dbReference type="EMBL" id="MBB5082446.1"/>
    </source>
</evidence>
<dbReference type="PANTHER" id="PTHR43027">
    <property type="entry name" value="DOXORUBICIN RESISTANCE ABC TRANSPORTER PERMEASE PROTEIN DRRC-RELATED"/>
    <property type="match status" value="1"/>
</dbReference>
<evidence type="ECO:0000256" key="3">
    <source>
        <dbReference type="ARBA" id="ARBA00022989"/>
    </source>
</evidence>
<evidence type="ECO:0000259" key="6">
    <source>
        <dbReference type="Pfam" id="PF01061"/>
    </source>
</evidence>
<feature type="transmembrane region" description="Helical" evidence="5">
    <location>
        <begin position="21"/>
        <end position="42"/>
    </location>
</feature>
<keyword evidence="3 5" id="KW-1133">Transmembrane helix</keyword>
<evidence type="ECO:0000313" key="8">
    <source>
        <dbReference type="Proteomes" id="UP000568380"/>
    </source>
</evidence>
<dbReference type="EMBL" id="JACHIN010000013">
    <property type="protein sequence ID" value="MBB5082446.1"/>
    <property type="molecule type" value="Genomic_DNA"/>
</dbReference>
<keyword evidence="2 5" id="KW-0812">Transmembrane</keyword>
<feature type="transmembrane region" description="Helical" evidence="5">
    <location>
        <begin position="54"/>
        <end position="75"/>
    </location>
</feature>
<name>A0A7W8AC86_9ACTN</name>
<comment type="caution">
    <text evidence="7">The sequence shown here is derived from an EMBL/GenBank/DDBJ whole genome shotgun (WGS) entry which is preliminary data.</text>
</comment>
<evidence type="ECO:0000256" key="4">
    <source>
        <dbReference type="ARBA" id="ARBA00023136"/>
    </source>
</evidence>
<feature type="transmembrane region" description="Helical" evidence="5">
    <location>
        <begin position="131"/>
        <end position="154"/>
    </location>
</feature>
<feature type="transmembrane region" description="Helical" evidence="5">
    <location>
        <begin position="161"/>
        <end position="184"/>
    </location>
</feature>
<dbReference type="InterPro" id="IPR013525">
    <property type="entry name" value="ABC2_TM"/>
</dbReference>
<sequence length="241" mass="25411">MSLAATYKLGARLFWRDKAMLAGSVITPVGLTVGMPLLMRHVQADGVAWATQTFYGSTALVLSITGFMNIAVALSMRRDQLVLKRLRSTMLTDGQILAGEIASTVTQTVALVVGCLVAVRFVADVPFPDNPVVFVAATLGGAVCVAVLGAAYTAAIPRAELAAAMTVPVFLVCGVGAGAMGPLLDLLPSWVRSVFDLLPTSAAVHAMKTGEFAAPALNLALWTLAGLVAIRLWFRWEPRRS</sequence>
<dbReference type="GO" id="GO:0140359">
    <property type="term" value="F:ABC-type transporter activity"/>
    <property type="evidence" value="ECO:0007669"/>
    <property type="project" value="InterPro"/>
</dbReference>
<keyword evidence="4 5" id="KW-0472">Membrane</keyword>
<organism evidence="7 8">
    <name type="scientific">Nonomuraea endophytica</name>
    <dbReference type="NCBI Taxonomy" id="714136"/>
    <lineage>
        <taxon>Bacteria</taxon>
        <taxon>Bacillati</taxon>
        <taxon>Actinomycetota</taxon>
        <taxon>Actinomycetes</taxon>
        <taxon>Streptosporangiales</taxon>
        <taxon>Streptosporangiaceae</taxon>
        <taxon>Nonomuraea</taxon>
    </lineage>
</organism>
<evidence type="ECO:0000256" key="1">
    <source>
        <dbReference type="ARBA" id="ARBA00004141"/>
    </source>
</evidence>
<dbReference type="InterPro" id="IPR052902">
    <property type="entry name" value="ABC-2_transporter"/>
</dbReference>
<feature type="transmembrane region" description="Helical" evidence="5">
    <location>
        <begin position="212"/>
        <end position="234"/>
    </location>
</feature>
<reference evidence="7 8" key="1">
    <citation type="submission" date="2020-08" db="EMBL/GenBank/DDBJ databases">
        <title>Genomic Encyclopedia of Type Strains, Phase IV (KMG-IV): sequencing the most valuable type-strain genomes for metagenomic binning, comparative biology and taxonomic classification.</title>
        <authorList>
            <person name="Goeker M."/>
        </authorList>
    </citation>
    <scope>NUCLEOTIDE SEQUENCE [LARGE SCALE GENOMIC DNA]</scope>
    <source>
        <strain evidence="7 8">DSM 45385</strain>
    </source>
</reference>
<dbReference type="Pfam" id="PF01061">
    <property type="entry name" value="ABC2_membrane"/>
    <property type="match status" value="1"/>
</dbReference>
<evidence type="ECO:0000256" key="5">
    <source>
        <dbReference type="SAM" id="Phobius"/>
    </source>
</evidence>
<protein>
    <submittedName>
        <fullName evidence="7">ABC-2 type transport system permease protein</fullName>
    </submittedName>
</protein>
<dbReference type="PANTHER" id="PTHR43027:SF2">
    <property type="entry name" value="TRANSPORT PERMEASE PROTEIN"/>
    <property type="match status" value="1"/>
</dbReference>
<dbReference type="AlphaFoldDB" id="A0A7W8AC86"/>
<feature type="transmembrane region" description="Helical" evidence="5">
    <location>
        <begin position="96"/>
        <end position="119"/>
    </location>
</feature>
<dbReference type="RefSeq" id="WP_184970675.1">
    <property type="nucleotide sequence ID" value="NZ_JACHIN010000013.1"/>
</dbReference>
<keyword evidence="8" id="KW-1185">Reference proteome</keyword>
<dbReference type="Proteomes" id="UP000568380">
    <property type="component" value="Unassembled WGS sequence"/>
</dbReference>
<comment type="subcellular location">
    <subcellularLocation>
        <location evidence="1">Membrane</location>
        <topology evidence="1">Multi-pass membrane protein</topology>
    </subcellularLocation>
</comment>
<accession>A0A7W8AC86</accession>
<dbReference type="GO" id="GO:0016020">
    <property type="term" value="C:membrane"/>
    <property type="evidence" value="ECO:0007669"/>
    <property type="project" value="UniProtKB-SubCell"/>
</dbReference>
<feature type="domain" description="ABC-2 type transporter transmembrane" evidence="6">
    <location>
        <begin position="12"/>
        <end position="212"/>
    </location>
</feature>
<evidence type="ECO:0000256" key="2">
    <source>
        <dbReference type="ARBA" id="ARBA00022692"/>
    </source>
</evidence>